<evidence type="ECO:0000313" key="1">
    <source>
        <dbReference type="EMBL" id="GER70864.1"/>
    </source>
</evidence>
<dbReference type="RefSeq" id="WP_151706055.1">
    <property type="nucleotide sequence ID" value="NZ_BKZQ01000029.1"/>
</dbReference>
<keyword evidence="2" id="KW-1185">Reference proteome</keyword>
<organism evidence="1 2">
    <name type="scientific">Weizmannia acidilactici</name>
    <dbReference type="NCBI Taxonomy" id="2607726"/>
    <lineage>
        <taxon>Bacteria</taxon>
        <taxon>Bacillati</taxon>
        <taxon>Bacillota</taxon>
        <taxon>Bacilli</taxon>
        <taxon>Bacillales</taxon>
        <taxon>Bacillaceae</taxon>
        <taxon>Heyndrickxia</taxon>
    </lineage>
</organism>
<accession>A0A5J4JPB1</accession>
<dbReference type="Proteomes" id="UP000391919">
    <property type="component" value="Unassembled WGS sequence"/>
</dbReference>
<reference evidence="1 2" key="1">
    <citation type="submission" date="2019-09" db="EMBL/GenBank/DDBJ databases">
        <title>Draft genome sequence of Bacillus sp. JC-7.</title>
        <authorList>
            <person name="Tanaka N."/>
            <person name="Shiwa Y."/>
            <person name="Fujita N."/>
            <person name="Tanasupawat S."/>
        </authorList>
    </citation>
    <scope>NUCLEOTIDE SEQUENCE [LARGE SCALE GENOMIC DNA]</scope>
    <source>
        <strain evidence="1 2">JC-7</strain>
    </source>
</reference>
<gene>
    <name evidence="1" type="primary">gerPC</name>
    <name evidence="1" type="ORF">BpJC7_21670</name>
</gene>
<protein>
    <submittedName>
        <fullName evidence="1">Germination protein PC</fullName>
    </submittedName>
</protein>
<sequence length="203" mass="23109">MSDLYSELRQLYQYFQYQEAKLAQMEKALAGLIQEIKMLKERPPIHVDRIEYAFDQLKIENLDGTLNIGVNPADLSQIDDMAIPAAKGGIDFQDDKRSALKQALSERLLEYVEAELPKAITDSERQLKVQLNQEYHNFIKNDLKNQIPQRIDYYINQLNAPGADDGELFDKVLQQIKADMEHAVHVFISKLSPQMNGGAANGT</sequence>
<evidence type="ECO:0000313" key="2">
    <source>
        <dbReference type="Proteomes" id="UP000391919"/>
    </source>
</evidence>
<dbReference type="EMBL" id="BKZQ01000029">
    <property type="protein sequence ID" value="GER70864.1"/>
    <property type="molecule type" value="Genomic_DNA"/>
</dbReference>
<dbReference type="AlphaFoldDB" id="A0A5J4JPB1"/>
<dbReference type="Pfam" id="PF10737">
    <property type="entry name" value="GerPC"/>
    <property type="match status" value="1"/>
</dbReference>
<dbReference type="InterPro" id="IPR019673">
    <property type="entry name" value="Spore_germination_GerPC"/>
</dbReference>
<name>A0A5J4JPB1_9BACI</name>
<comment type="caution">
    <text evidence="1">The sequence shown here is derived from an EMBL/GenBank/DDBJ whole genome shotgun (WGS) entry which is preliminary data.</text>
</comment>
<proteinExistence type="predicted"/>